<dbReference type="PROSITE" id="PS01090">
    <property type="entry name" value="TATD_2"/>
    <property type="match status" value="1"/>
</dbReference>
<dbReference type="AlphaFoldDB" id="A0A2H3B3P9"/>
<dbReference type="PANTHER" id="PTHR46363:SF1">
    <property type="entry name" value="DEOXYRIBONUCLEASE TATDN2-RELATED"/>
    <property type="match status" value="1"/>
</dbReference>
<organism evidence="3 4">
    <name type="scientific">Armillaria solidipes</name>
    <dbReference type="NCBI Taxonomy" id="1076256"/>
    <lineage>
        <taxon>Eukaryota</taxon>
        <taxon>Fungi</taxon>
        <taxon>Dikarya</taxon>
        <taxon>Basidiomycota</taxon>
        <taxon>Agaricomycotina</taxon>
        <taxon>Agaricomycetes</taxon>
        <taxon>Agaricomycetidae</taxon>
        <taxon>Agaricales</taxon>
        <taxon>Marasmiineae</taxon>
        <taxon>Physalacriaceae</taxon>
        <taxon>Armillaria</taxon>
    </lineage>
</organism>
<name>A0A2H3B3P9_9AGAR</name>
<evidence type="ECO:0000256" key="2">
    <source>
        <dbReference type="SAM" id="MobiDB-lite"/>
    </source>
</evidence>
<dbReference type="InterPro" id="IPR032466">
    <property type="entry name" value="Metal_Hydrolase"/>
</dbReference>
<keyword evidence="4" id="KW-1185">Reference proteome</keyword>
<dbReference type="InterPro" id="IPR001130">
    <property type="entry name" value="TatD-like"/>
</dbReference>
<proteinExistence type="predicted"/>
<dbReference type="Proteomes" id="UP000218334">
    <property type="component" value="Unassembled WGS sequence"/>
</dbReference>
<dbReference type="GO" id="GO:0016788">
    <property type="term" value="F:hydrolase activity, acting on ester bonds"/>
    <property type="evidence" value="ECO:0007669"/>
    <property type="project" value="InterPro"/>
</dbReference>
<protein>
    <submittedName>
        <fullName evidence="3">Metallo-dependent hydrolase</fullName>
    </submittedName>
</protein>
<feature type="compositionally biased region" description="Basic and acidic residues" evidence="2">
    <location>
        <begin position="43"/>
        <end position="59"/>
    </location>
</feature>
<gene>
    <name evidence="3" type="ORF">ARMSODRAFT_983186</name>
</gene>
<dbReference type="PANTHER" id="PTHR46363">
    <property type="entry name" value="DEOXYRIBONUCLEASE TATDN2-RELATED"/>
    <property type="match status" value="1"/>
</dbReference>
<evidence type="ECO:0000256" key="1">
    <source>
        <dbReference type="ARBA" id="ARBA00022801"/>
    </source>
</evidence>
<dbReference type="Gene3D" id="3.20.20.140">
    <property type="entry name" value="Metal-dependent hydrolases"/>
    <property type="match status" value="1"/>
</dbReference>
<sequence>MDCEGKKHSGPKLPFPDHATTCFPPSSLPPTILHNHLHRHGKKQQEKELSPSSRPDDLRLPPARVNFQVHDNRHTYASSLDYPEGQYGTVFEFVKGMYAGKGVETIVDVWCEPEEGVQYRFVIDPPGVHPHEAKLYTPAVESGILTALSHPSCVGLGEIGLDYHYTLSPPDVQQRVFTQQLRIAVDRGIPITVHTREAEEDTERILKEIVPKDHRVHIHCFTDTAAFGLRLLEYFLNLHIGVTGVVCYASNLNTAELLKQMSATNNKRILLETDVPYMVPANVYGALEPKQSRLPFSHLLMIPWIAEFVVGVMGDGWDTERVLDVVREGAKRDTEYAVGQRHIFYCS</sequence>
<dbReference type="CDD" id="cd01310">
    <property type="entry name" value="TatD_DNAse"/>
    <property type="match status" value="1"/>
</dbReference>
<reference evidence="4" key="1">
    <citation type="journal article" date="2017" name="Nat. Ecol. Evol.">
        <title>Genome expansion and lineage-specific genetic innovations in the forest pathogenic fungi Armillaria.</title>
        <authorList>
            <person name="Sipos G."/>
            <person name="Prasanna A.N."/>
            <person name="Walter M.C."/>
            <person name="O'Connor E."/>
            <person name="Balint B."/>
            <person name="Krizsan K."/>
            <person name="Kiss B."/>
            <person name="Hess J."/>
            <person name="Varga T."/>
            <person name="Slot J."/>
            <person name="Riley R."/>
            <person name="Boka B."/>
            <person name="Rigling D."/>
            <person name="Barry K."/>
            <person name="Lee J."/>
            <person name="Mihaltcheva S."/>
            <person name="LaButti K."/>
            <person name="Lipzen A."/>
            <person name="Waldron R."/>
            <person name="Moloney N.M."/>
            <person name="Sperisen C."/>
            <person name="Kredics L."/>
            <person name="Vagvoelgyi C."/>
            <person name="Patrignani A."/>
            <person name="Fitzpatrick D."/>
            <person name="Nagy I."/>
            <person name="Doyle S."/>
            <person name="Anderson J.B."/>
            <person name="Grigoriev I.V."/>
            <person name="Gueldener U."/>
            <person name="Muensterkoetter M."/>
            <person name="Nagy L.G."/>
        </authorList>
    </citation>
    <scope>NUCLEOTIDE SEQUENCE [LARGE SCALE GENOMIC DNA]</scope>
    <source>
        <strain evidence="4">28-4</strain>
    </source>
</reference>
<accession>A0A2H3B3P9</accession>
<evidence type="ECO:0000313" key="4">
    <source>
        <dbReference type="Proteomes" id="UP000218334"/>
    </source>
</evidence>
<keyword evidence="1 3" id="KW-0378">Hydrolase</keyword>
<dbReference type="InterPro" id="IPR018228">
    <property type="entry name" value="DNase_TatD-rel_CS"/>
</dbReference>
<feature type="region of interest" description="Disordered" evidence="2">
    <location>
        <begin position="33"/>
        <end position="60"/>
    </location>
</feature>
<dbReference type="Pfam" id="PF01026">
    <property type="entry name" value="TatD_DNase"/>
    <property type="match status" value="1"/>
</dbReference>
<evidence type="ECO:0000313" key="3">
    <source>
        <dbReference type="EMBL" id="PBK59227.1"/>
    </source>
</evidence>
<dbReference type="SUPFAM" id="SSF51556">
    <property type="entry name" value="Metallo-dependent hydrolases"/>
    <property type="match status" value="1"/>
</dbReference>
<dbReference type="EMBL" id="KZ293509">
    <property type="protein sequence ID" value="PBK59227.1"/>
    <property type="molecule type" value="Genomic_DNA"/>
</dbReference>